<dbReference type="Proteomes" id="UP001295684">
    <property type="component" value="Unassembled WGS sequence"/>
</dbReference>
<feature type="compositionally biased region" description="Basic and acidic residues" evidence="1">
    <location>
        <begin position="400"/>
        <end position="413"/>
    </location>
</feature>
<feature type="compositionally biased region" description="Polar residues" evidence="1">
    <location>
        <begin position="428"/>
        <end position="443"/>
    </location>
</feature>
<protein>
    <submittedName>
        <fullName evidence="2">Uncharacterized protein</fullName>
    </submittedName>
</protein>
<dbReference type="EMBL" id="CAMPGE010025273">
    <property type="protein sequence ID" value="CAI2383051.1"/>
    <property type="molecule type" value="Genomic_DNA"/>
</dbReference>
<evidence type="ECO:0000313" key="2">
    <source>
        <dbReference type="EMBL" id="CAI2383051.1"/>
    </source>
</evidence>
<dbReference type="AlphaFoldDB" id="A0AAD1Y0W4"/>
<comment type="caution">
    <text evidence="2">The sequence shown here is derived from an EMBL/GenBank/DDBJ whole genome shotgun (WGS) entry which is preliminary data.</text>
</comment>
<feature type="region of interest" description="Disordered" evidence="1">
    <location>
        <begin position="346"/>
        <end position="456"/>
    </location>
</feature>
<name>A0AAD1Y0W4_EUPCR</name>
<sequence>MYQGRGPRPITRASVYSRSQIRSKKDWDDRFSIERMPQYDALRDKHCQAFVSMIKKKLKKPKKIIGKVDLAPGRIRRRKIRKQPDGADDRSISRRILKRPPKGEIRINRATITDEMVKNLEEELAKSWIDHNIPQYHTEVFHKYCKLLPMDSAAAMMAKEIDDLKKGKAPIQKVSIAIIARENCLEEIEEFRDPGIEVLESYIARCTHKLHSLRMLSLNAVECIVIWREQMLFAYNQCNPINKNNPSPGIAFLWDDLNYLVKMKSDTDFLNEHILSRYFNFSEKNDPFLVIPSCAHTGVGLKGLKRGRGKKKLKNKLKSDKFEVPLDNSLMQRIKASEVILDIETKDTPSEAASPIGSKKRISPTKDIEMESDDGENANPNSNSEEQKIDHVPKRQNLFEIRKQKKESSKDIKNISPNQTMKTEESPSKSPQKQEITKTTSPQKAEPEPEEEDDEEMFDYELLPLELHANEAIDFLKNYSNKIDSKFNVTYNTPEYIFEECFKGNNAQCYKINNKTSSNEIDGILIYSGDSHFDRINLHHISTINKKGFESAIQVVIQHIWTHETVKEIRIGLHHYDEQKNGKTVKTVDPEMKVAMKNKLKWKNILNVKNDRILVMGAVRDKSDITRNELDDMLSIKSALCYSVSQETIRPQSATNNSSLFFIPSLCLSNLIQSNINTDDENLPAHHKSLTGILNKIKENKIGSFPSTACNKDPDLMKAIEPASANDIQIDQRMIKTSQKEYHCNVTKVDGKLLSIDYCTHSIKSTDYAYLRIKTKDMVCVKTPTIDTEIFFMPVGNKSEYGLLVFKKPTGVHFSTSIELYEYCKDITSTMSETETSYSHGLYLPCFKKVIQNEKLDFMHGFQVDQENNASITDTVFNSEIAIHGRIPKKAALKFEPNDGSYIIDDDYIFVLTHPSLEEEAKIPFICGIVAQDDWIVV</sequence>
<reference evidence="2" key="1">
    <citation type="submission" date="2023-07" db="EMBL/GenBank/DDBJ databases">
        <authorList>
            <consortium name="AG Swart"/>
            <person name="Singh M."/>
            <person name="Singh A."/>
            <person name="Seah K."/>
            <person name="Emmerich C."/>
        </authorList>
    </citation>
    <scope>NUCLEOTIDE SEQUENCE</scope>
    <source>
        <strain evidence="2">DP1</strain>
    </source>
</reference>
<proteinExistence type="predicted"/>
<keyword evidence="3" id="KW-1185">Reference proteome</keyword>
<accession>A0AAD1Y0W4</accession>
<evidence type="ECO:0000256" key="1">
    <source>
        <dbReference type="SAM" id="MobiDB-lite"/>
    </source>
</evidence>
<evidence type="ECO:0000313" key="3">
    <source>
        <dbReference type="Proteomes" id="UP001295684"/>
    </source>
</evidence>
<gene>
    <name evidence="2" type="ORF">ECRASSUSDP1_LOCUS24542</name>
</gene>
<organism evidence="2 3">
    <name type="scientific">Euplotes crassus</name>
    <dbReference type="NCBI Taxonomy" id="5936"/>
    <lineage>
        <taxon>Eukaryota</taxon>
        <taxon>Sar</taxon>
        <taxon>Alveolata</taxon>
        <taxon>Ciliophora</taxon>
        <taxon>Intramacronucleata</taxon>
        <taxon>Spirotrichea</taxon>
        <taxon>Hypotrichia</taxon>
        <taxon>Euplotida</taxon>
        <taxon>Euplotidae</taxon>
        <taxon>Moneuplotes</taxon>
    </lineage>
</organism>